<organism evidence="6 7">
    <name type="scientific">Orchesella dallaii</name>
    <dbReference type="NCBI Taxonomy" id="48710"/>
    <lineage>
        <taxon>Eukaryota</taxon>
        <taxon>Metazoa</taxon>
        <taxon>Ecdysozoa</taxon>
        <taxon>Arthropoda</taxon>
        <taxon>Hexapoda</taxon>
        <taxon>Collembola</taxon>
        <taxon>Entomobryomorpha</taxon>
        <taxon>Entomobryoidea</taxon>
        <taxon>Orchesellidae</taxon>
        <taxon>Orchesellinae</taxon>
        <taxon>Orchesella</taxon>
    </lineage>
</organism>
<accession>A0ABP1Q7Y3</accession>
<sequence length="288" mass="32247">MGYQGAAQSQHSQLLSNLQEYQDSLKLRKTGNANRTFLDISIVLAGWVVYVIFFPIICWCVPLFHTVHEYQRVVNFRLGKIDGGPRGPGKFFFMPFYDEVHILDIRTLNYDIPEQIILTKDSVTVLVDAVVFYRVFDPILAVANVIGYDKCTHLLAATTLRNALGTSTLTEILTQRDELARQMRDELDEATDPWGVKVERIELKNIYITDQGLQKSMASEAEALREAKAKVIAAESEVIAARALKNAANTLLQSSGAFQLRTIQVMEEVSTQGKSTIVIPTSCADIFK</sequence>
<comment type="subcellular location">
    <subcellularLocation>
        <location evidence="1">Membrane</location>
    </subcellularLocation>
</comment>
<evidence type="ECO:0000256" key="4">
    <source>
        <dbReference type="SAM" id="Phobius"/>
    </source>
</evidence>
<comment type="caution">
    <text evidence="6">The sequence shown here is derived from an EMBL/GenBank/DDBJ whole genome shotgun (WGS) entry which is preliminary data.</text>
</comment>
<proteinExistence type="inferred from homology"/>
<evidence type="ECO:0000259" key="5">
    <source>
        <dbReference type="SMART" id="SM00244"/>
    </source>
</evidence>
<dbReference type="Pfam" id="PF01145">
    <property type="entry name" value="Band_7"/>
    <property type="match status" value="1"/>
</dbReference>
<evidence type="ECO:0000313" key="6">
    <source>
        <dbReference type="EMBL" id="CAL8085810.1"/>
    </source>
</evidence>
<reference evidence="6 7" key="1">
    <citation type="submission" date="2024-08" db="EMBL/GenBank/DDBJ databases">
        <authorList>
            <person name="Cucini C."/>
            <person name="Frati F."/>
        </authorList>
    </citation>
    <scope>NUCLEOTIDE SEQUENCE [LARGE SCALE GENOMIC DNA]</scope>
</reference>
<dbReference type="Proteomes" id="UP001642540">
    <property type="component" value="Unassembled WGS sequence"/>
</dbReference>
<dbReference type="PANTHER" id="PTHR10264:SF19">
    <property type="entry name" value="AT06885P-RELATED"/>
    <property type="match status" value="1"/>
</dbReference>
<name>A0ABP1Q7Y3_9HEXA</name>
<dbReference type="SMART" id="SM00244">
    <property type="entry name" value="PHB"/>
    <property type="match status" value="1"/>
</dbReference>
<dbReference type="InterPro" id="IPR018080">
    <property type="entry name" value="Band_7/stomatin-like_CS"/>
</dbReference>
<evidence type="ECO:0000256" key="2">
    <source>
        <dbReference type="ARBA" id="ARBA00008164"/>
    </source>
</evidence>
<keyword evidence="4" id="KW-0812">Transmembrane</keyword>
<feature type="transmembrane region" description="Helical" evidence="4">
    <location>
        <begin position="36"/>
        <end position="57"/>
    </location>
</feature>
<dbReference type="Gene3D" id="3.30.479.30">
    <property type="entry name" value="Band 7 domain"/>
    <property type="match status" value="1"/>
</dbReference>
<evidence type="ECO:0000256" key="1">
    <source>
        <dbReference type="ARBA" id="ARBA00004370"/>
    </source>
</evidence>
<keyword evidence="3 4" id="KW-0472">Membrane</keyword>
<dbReference type="InterPro" id="IPR001972">
    <property type="entry name" value="Stomatin_HflK_fam"/>
</dbReference>
<comment type="similarity">
    <text evidence="2">Belongs to the band 7/mec-2 family.</text>
</comment>
<dbReference type="InterPro" id="IPR001107">
    <property type="entry name" value="Band_7"/>
</dbReference>
<dbReference type="InterPro" id="IPR043202">
    <property type="entry name" value="Band-7_stomatin-like"/>
</dbReference>
<feature type="domain" description="Band 7" evidence="5">
    <location>
        <begin position="62"/>
        <end position="221"/>
    </location>
</feature>
<keyword evidence="4" id="KW-1133">Transmembrane helix</keyword>
<evidence type="ECO:0000313" key="7">
    <source>
        <dbReference type="Proteomes" id="UP001642540"/>
    </source>
</evidence>
<dbReference type="SUPFAM" id="SSF117892">
    <property type="entry name" value="Band 7/SPFH domain"/>
    <property type="match status" value="1"/>
</dbReference>
<gene>
    <name evidence="6" type="ORF">ODALV1_LOCUS6239</name>
</gene>
<protein>
    <recommendedName>
        <fullName evidence="5">Band 7 domain-containing protein</fullName>
    </recommendedName>
</protein>
<dbReference type="EMBL" id="CAXLJM020000019">
    <property type="protein sequence ID" value="CAL8085810.1"/>
    <property type="molecule type" value="Genomic_DNA"/>
</dbReference>
<dbReference type="PANTHER" id="PTHR10264">
    <property type="entry name" value="BAND 7 PROTEIN-RELATED"/>
    <property type="match status" value="1"/>
</dbReference>
<dbReference type="PROSITE" id="PS01270">
    <property type="entry name" value="BAND_7"/>
    <property type="match status" value="1"/>
</dbReference>
<dbReference type="Gene3D" id="6.10.250.2090">
    <property type="match status" value="1"/>
</dbReference>
<dbReference type="InterPro" id="IPR036013">
    <property type="entry name" value="Band_7/SPFH_dom_sf"/>
</dbReference>
<keyword evidence="7" id="KW-1185">Reference proteome</keyword>
<dbReference type="PRINTS" id="PR00721">
    <property type="entry name" value="STOMATIN"/>
</dbReference>
<evidence type="ECO:0000256" key="3">
    <source>
        <dbReference type="ARBA" id="ARBA00023136"/>
    </source>
</evidence>